<dbReference type="AlphaFoldDB" id="A0A3M7QPI7"/>
<evidence type="ECO:0000313" key="1">
    <source>
        <dbReference type="EMBL" id="RNA13250.1"/>
    </source>
</evidence>
<accession>A0A3M7QPI7</accession>
<comment type="caution">
    <text evidence="1">The sequence shown here is derived from an EMBL/GenBank/DDBJ whole genome shotgun (WGS) entry which is preliminary data.</text>
</comment>
<reference evidence="1 2" key="1">
    <citation type="journal article" date="2018" name="Sci. Rep.">
        <title>Genomic signatures of local adaptation to the degree of environmental predictability in rotifers.</title>
        <authorList>
            <person name="Franch-Gras L."/>
            <person name="Hahn C."/>
            <person name="Garcia-Roger E.M."/>
            <person name="Carmona M.J."/>
            <person name="Serra M."/>
            <person name="Gomez A."/>
        </authorList>
    </citation>
    <scope>NUCLEOTIDE SEQUENCE [LARGE SCALE GENOMIC DNA]</scope>
    <source>
        <strain evidence="1">HYR1</strain>
    </source>
</reference>
<gene>
    <name evidence="1" type="ORF">BpHYR1_045141</name>
</gene>
<dbReference type="Proteomes" id="UP000276133">
    <property type="component" value="Unassembled WGS sequence"/>
</dbReference>
<name>A0A3M7QPI7_BRAPC</name>
<evidence type="ECO:0000313" key="2">
    <source>
        <dbReference type="Proteomes" id="UP000276133"/>
    </source>
</evidence>
<protein>
    <submittedName>
        <fullName evidence="1">Uncharacterized protein</fullName>
    </submittedName>
</protein>
<organism evidence="1 2">
    <name type="scientific">Brachionus plicatilis</name>
    <name type="common">Marine rotifer</name>
    <name type="synonym">Brachionus muelleri</name>
    <dbReference type="NCBI Taxonomy" id="10195"/>
    <lineage>
        <taxon>Eukaryota</taxon>
        <taxon>Metazoa</taxon>
        <taxon>Spiralia</taxon>
        <taxon>Gnathifera</taxon>
        <taxon>Rotifera</taxon>
        <taxon>Eurotatoria</taxon>
        <taxon>Monogononta</taxon>
        <taxon>Pseudotrocha</taxon>
        <taxon>Ploima</taxon>
        <taxon>Brachionidae</taxon>
        <taxon>Brachionus</taxon>
    </lineage>
</organism>
<proteinExistence type="predicted"/>
<dbReference type="EMBL" id="REGN01005466">
    <property type="protein sequence ID" value="RNA13250.1"/>
    <property type="molecule type" value="Genomic_DNA"/>
</dbReference>
<keyword evidence="2" id="KW-1185">Reference proteome</keyword>
<sequence>MEKIIFLFLKNLNFSFLLKLTKNIHRNKRTLSKHSILFYSQKTFLISVIKITYIAHSIVTRMKN</sequence>